<dbReference type="AlphaFoldDB" id="A0A1N7H7S8"/>
<dbReference type="EMBL" id="FTNT01000012">
    <property type="protein sequence ID" value="SIS20823.1"/>
    <property type="molecule type" value="Genomic_DNA"/>
</dbReference>
<reference evidence="1 2" key="1">
    <citation type="submission" date="2017-01" db="EMBL/GenBank/DDBJ databases">
        <authorList>
            <person name="Mah S.A."/>
            <person name="Swanson W.J."/>
            <person name="Moy G.W."/>
            <person name="Vacquier V.D."/>
        </authorList>
    </citation>
    <scope>NUCLEOTIDE SEQUENCE [LARGE SCALE GENOMIC DNA]</scope>
    <source>
        <strain evidence="1 2">CPCC 203464</strain>
    </source>
</reference>
<gene>
    <name evidence="1" type="ORF">SAMN05445060_3673</name>
</gene>
<dbReference type="STRING" id="1344003.SAMN05445060_3673"/>
<organism evidence="1 2">
    <name type="scientific">Williamsia sterculiae</name>
    <dbReference type="NCBI Taxonomy" id="1344003"/>
    <lineage>
        <taxon>Bacteria</taxon>
        <taxon>Bacillati</taxon>
        <taxon>Actinomycetota</taxon>
        <taxon>Actinomycetes</taxon>
        <taxon>Mycobacteriales</taxon>
        <taxon>Nocardiaceae</taxon>
        <taxon>Williamsia</taxon>
    </lineage>
</organism>
<sequence>MARDLNGAPLTSGDSVLRRLFRRDRAEDDLDVDDPSLVVVAVSDDPAASSGAVLEASAFVADRQAVLRHVLVLPDRSVDAVLDLAAQAGYRPTDVLPPALGADLDAGSRCVVLARPQLVDALHCSQERSRMAGLTARHDGEVLAWEVLQAPVDRVTG</sequence>
<name>A0A1N7H7S8_9NOCA</name>
<dbReference type="Proteomes" id="UP000186218">
    <property type="component" value="Unassembled WGS sequence"/>
</dbReference>
<proteinExistence type="predicted"/>
<evidence type="ECO:0000313" key="2">
    <source>
        <dbReference type="Proteomes" id="UP000186218"/>
    </source>
</evidence>
<dbReference type="RefSeq" id="WP_234974472.1">
    <property type="nucleotide sequence ID" value="NZ_FTNT01000012.1"/>
</dbReference>
<accession>A0A1N7H7S8</accession>
<protein>
    <submittedName>
        <fullName evidence="1">Uncharacterized protein</fullName>
    </submittedName>
</protein>
<keyword evidence="2" id="KW-1185">Reference proteome</keyword>
<evidence type="ECO:0000313" key="1">
    <source>
        <dbReference type="EMBL" id="SIS20823.1"/>
    </source>
</evidence>